<dbReference type="CDD" id="cd00303">
    <property type="entry name" value="retropepsin_like"/>
    <property type="match status" value="1"/>
</dbReference>
<dbReference type="Proteomes" id="UP000694930">
    <property type="component" value="Chromosome 6"/>
</dbReference>
<gene>
    <name evidence="2" type="primary">LOC107022277</name>
</gene>
<accession>A0ABM1H008</accession>
<dbReference type="GeneID" id="107022277"/>
<evidence type="ECO:0000313" key="2">
    <source>
        <dbReference type="RefSeq" id="XP_015078423.1"/>
    </source>
</evidence>
<dbReference type="PANTHER" id="PTHR32108">
    <property type="entry name" value="DNA-DIRECTED RNA POLYMERASE SUBUNIT ALPHA"/>
    <property type="match status" value="1"/>
</dbReference>
<dbReference type="PANTHER" id="PTHR32108:SF9">
    <property type="entry name" value="REVERSE TRANSCRIPTASE RNASE H-LIKE DOMAIN-CONTAINING PROTEIN"/>
    <property type="match status" value="1"/>
</dbReference>
<sequence length="527" mass="60052">MTASGSRGVQMGMNHPYGQVKQEQYDSPQQYYPSQYAVLNTQAYVQPSFHQQWRGPATQVSRPQQQNFLAPYNPRPRTKYTREQVESVNPYVVNPNARGFDQTVICEYHANAPGHSTENCWTLKRVIEKLIEDKVIEVRNEEAPNVTNNPLPTHNNERVVGMVDIFEDYEQTSRTKVESKVSKEESSMVLEPKQRAPIIVKGSRSNFGDSRKLVLYVPESIKRGDVPLNRPKCYNPGKFSTFNQNQESMKESVMIQIATQLPITNTKAVPWNYNKVVVTHKGKDIIKETNETGGLTRSRRCYALEELKRDKQIKENQLPMKKPVTEEDTEEFLKKMKAQDYFVIDQLRKTPAQISLLSLLIHSKEHREVLTRILNKAHISENITVGHFEKMVNRIFKVNRITFTDDELPLEGCGHNRALHLTMKCEEHYVKSVMVDGGSGVDICPLYTLQSLNISTDRIRNNNVCVRAFDGAKRDTLGEIYLIVTIGPAEFGITFQVIDMDTSTICFWVGHGSSCLCAIYSTPSGQV</sequence>
<protein>
    <submittedName>
        <fullName evidence="2">Uncharacterized protein LOC107022277</fullName>
    </submittedName>
</protein>
<proteinExistence type="predicted"/>
<name>A0ABM1H008_SOLPN</name>
<reference evidence="2" key="2">
    <citation type="submission" date="2025-08" db="UniProtKB">
        <authorList>
            <consortium name="RefSeq"/>
        </authorList>
    </citation>
    <scope>IDENTIFICATION</scope>
</reference>
<dbReference type="RefSeq" id="XP_015078423.1">
    <property type="nucleotide sequence ID" value="XM_015222937.1"/>
</dbReference>
<evidence type="ECO:0000313" key="1">
    <source>
        <dbReference type="Proteomes" id="UP000694930"/>
    </source>
</evidence>
<reference evidence="1" key="1">
    <citation type="journal article" date="2014" name="Nat. Genet.">
        <title>The genome of the stress-tolerant wild tomato species Solanum pennellii.</title>
        <authorList>
            <person name="Bolger A."/>
            <person name="Scossa F."/>
            <person name="Bolger M.E."/>
            <person name="Lanz C."/>
            <person name="Maumus F."/>
            <person name="Tohge T."/>
            <person name="Quesneville H."/>
            <person name="Alseekh S."/>
            <person name="Sorensen I."/>
            <person name="Lichtenstein G."/>
            <person name="Fich E.A."/>
            <person name="Conte M."/>
            <person name="Keller H."/>
            <person name="Schneeberger K."/>
            <person name="Schwacke R."/>
            <person name="Ofner I."/>
            <person name="Vrebalov J."/>
            <person name="Xu Y."/>
            <person name="Osorio S."/>
            <person name="Aflitos S.A."/>
            <person name="Schijlen E."/>
            <person name="Jimenez-Gomez J.M."/>
            <person name="Ryngajllo M."/>
            <person name="Kimura S."/>
            <person name="Kumar R."/>
            <person name="Koenig D."/>
            <person name="Headland L.R."/>
            <person name="Maloof J.N."/>
            <person name="Sinha N."/>
            <person name="van Ham R.C."/>
            <person name="Lankhorst R.K."/>
            <person name="Mao L."/>
            <person name="Vogel A."/>
            <person name="Arsova B."/>
            <person name="Panstruga R."/>
            <person name="Fei Z."/>
            <person name="Rose J.K."/>
            <person name="Zamir D."/>
            <person name="Carrari F."/>
            <person name="Giovannoni J.J."/>
            <person name="Weigel D."/>
            <person name="Usadel B."/>
            <person name="Fernie A.R."/>
        </authorList>
    </citation>
    <scope>NUCLEOTIDE SEQUENCE [LARGE SCALE GENOMIC DNA]</scope>
    <source>
        <strain evidence="1">cv. LA0716</strain>
    </source>
</reference>
<organism evidence="1 2">
    <name type="scientific">Solanum pennellii</name>
    <name type="common">Tomato</name>
    <name type="synonym">Lycopersicon pennellii</name>
    <dbReference type="NCBI Taxonomy" id="28526"/>
    <lineage>
        <taxon>Eukaryota</taxon>
        <taxon>Viridiplantae</taxon>
        <taxon>Streptophyta</taxon>
        <taxon>Embryophyta</taxon>
        <taxon>Tracheophyta</taxon>
        <taxon>Spermatophyta</taxon>
        <taxon>Magnoliopsida</taxon>
        <taxon>eudicotyledons</taxon>
        <taxon>Gunneridae</taxon>
        <taxon>Pentapetalae</taxon>
        <taxon>asterids</taxon>
        <taxon>lamiids</taxon>
        <taxon>Solanales</taxon>
        <taxon>Solanaceae</taxon>
        <taxon>Solanoideae</taxon>
        <taxon>Solaneae</taxon>
        <taxon>Solanum</taxon>
        <taxon>Solanum subgen. Lycopersicon</taxon>
    </lineage>
</organism>
<keyword evidence="1" id="KW-1185">Reference proteome</keyword>